<evidence type="ECO:0000313" key="1">
    <source>
        <dbReference type="EMBL" id="OXA56567.1"/>
    </source>
</evidence>
<protein>
    <recommendedName>
        <fullName evidence="3">DUF4806 domain-containing protein</fullName>
    </recommendedName>
</protein>
<organism evidence="1 2">
    <name type="scientific">Folsomia candida</name>
    <name type="common">Springtail</name>
    <dbReference type="NCBI Taxonomy" id="158441"/>
    <lineage>
        <taxon>Eukaryota</taxon>
        <taxon>Metazoa</taxon>
        <taxon>Ecdysozoa</taxon>
        <taxon>Arthropoda</taxon>
        <taxon>Hexapoda</taxon>
        <taxon>Collembola</taxon>
        <taxon>Entomobryomorpha</taxon>
        <taxon>Isotomoidea</taxon>
        <taxon>Isotomidae</taxon>
        <taxon>Proisotominae</taxon>
        <taxon>Folsomia</taxon>
    </lineage>
</organism>
<comment type="caution">
    <text evidence="1">The sequence shown here is derived from an EMBL/GenBank/DDBJ whole genome shotgun (WGS) entry which is preliminary data.</text>
</comment>
<dbReference type="Proteomes" id="UP000198287">
    <property type="component" value="Unassembled WGS sequence"/>
</dbReference>
<evidence type="ECO:0008006" key="3">
    <source>
        <dbReference type="Google" id="ProtNLM"/>
    </source>
</evidence>
<dbReference type="EMBL" id="LNIX01000004">
    <property type="protein sequence ID" value="OXA56567.1"/>
    <property type="molecule type" value="Genomic_DNA"/>
</dbReference>
<dbReference type="OMA" id="NCVEHRV"/>
<proteinExistence type="predicted"/>
<name>A0A226EHJ7_FOLCA</name>
<keyword evidence="2" id="KW-1185">Reference proteome</keyword>
<sequence>MDHIEAMKASKMHVPNPPPSQLLNLETFVEFDSTIDEDQHNLMVIKFKGCGGTSVTDAVGRIMQKIVTNELGTKISLKGMGKNNFNFSTTNMMKCIKEGCMLLSGIDVTEQKVEHAIGEWLRHSGDRLKAELEKKEKQKKHK</sequence>
<evidence type="ECO:0000313" key="2">
    <source>
        <dbReference type="Proteomes" id="UP000198287"/>
    </source>
</evidence>
<dbReference type="AlphaFoldDB" id="A0A226EHJ7"/>
<accession>A0A226EHJ7</accession>
<reference evidence="1 2" key="1">
    <citation type="submission" date="2015-12" db="EMBL/GenBank/DDBJ databases">
        <title>The genome of Folsomia candida.</title>
        <authorList>
            <person name="Faddeeva A."/>
            <person name="Derks M.F."/>
            <person name="Anvar Y."/>
            <person name="Smit S."/>
            <person name="Van Straalen N."/>
            <person name="Roelofs D."/>
        </authorList>
    </citation>
    <scope>NUCLEOTIDE SEQUENCE [LARGE SCALE GENOMIC DNA]</scope>
    <source>
        <strain evidence="1 2">VU population</strain>
        <tissue evidence="1">Whole body</tissue>
    </source>
</reference>
<gene>
    <name evidence="1" type="ORF">Fcan01_08854</name>
</gene>